<dbReference type="Proteomes" id="UP001174909">
    <property type="component" value="Unassembled WGS sequence"/>
</dbReference>
<feature type="compositionally biased region" description="Low complexity" evidence="1">
    <location>
        <begin position="76"/>
        <end position="87"/>
    </location>
</feature>
<reference evidence="2" key="1">
    <citation type="submission" date="2023-03" db="EMBL/GenBank/DDBJ databases">
        <authorList>
            <person name="Steffen K."/>
            <person name="Cardenas P."/>
        </authorList>
    </citation>
    <scope>NUCLEOTIDE SEQUENCE</scope>
</reference>
<feature type="compositionally biased region" description="Low complexity" evidence="1">
    <location>
        <begin position="33"/>
        <end position="42"/>
    </location>
</feature>
<feature type="region of interest" description="Disordered" evidence="1">
    <location>
        <begin position="21"/>
        <end position="148"/>
    </location>
</feature>
<sequence length="148" mass="15366">MTCETSTPFAGTWEWFSSPSTCSASDRDAQHYAGSHQGTQAAGSGGGGHCDGTAGARGHPGAGRQISGAAFGRSTAAGGHRPGPGHATQHHALRRTHLRTGPGDDQRSAGGDARVGGLPDDHTGGYPRTRIRPRGGRSYRNVRRRADR</sequence>
<evidence type="ECO:0000313" key="3">
    <source>
        <dbReference type="Proteomes" id="UP001174909"/>
    </source>
</evidence>
<evidence type="ECO:0000256" key="1">
    <source>
        <dbReference type="SAM" id="MobiDB-lite"/>
    </source>
</evidence>
<protein>
    <submittedName>
        <fullName evidence="2">Uncharacterized protein</fullName>
    </submittedName>
</protein>
<keyword evidence="3" id="KW-1185">Reference proteome</keyword>
<dbReference type="EMBL" id="CASHTH010000099">
    <property type="protein sequence ID" value="CAI7990988.1"/>
    <property type="molecule type" value="Genomic_DNA"/>
</dbReference>
<accession>A0AA35QT31</accession>
<feature type="compositionally biased region" description="Basic residues" evidence="1">
    <location>
        <begin position="129"/>
        <end position="148"/>
    </location>
</feature>
<gene>
    <name evidence="2" type="ORF">GBAR_LOCUS609</name>
</gene>
<proteinExistence type="predicted"/>
<feature type="compositionally biased region" description="Basic residues" evidence="1">
    <location>
        <begin position="88"/>
        <end position="98"/>
    </location>
</feature>
<evidence type="ECO:0000313" key="2">
    <source>
        <dbReference type="EMBL" id="CAI7990988.1"/>
    </source>
</evidence>
<organism evidence="2 3">
    <name type="scientific">Geodia barretti</name>
    <name type="common">Barrett's horny sponge</name>
    <dbReference type="NCBI Taxonomy" id="519541"/>
    <lineage>
        <taxon>Eukaryota</taxon>
        <taxon>Metazoa</taxon>
        <taxon>Porifera</taxon>
        <taxon>Demospongiae</taxon>
        <taxon>Heteroscleromorpha</taxon>
        <taxon>Tetractinellida</taxon>
        <taxon>Astrophorina</taxon>
        <taxon>Geodiidae</taxon>
        <taxon>Geodia</taxon>
    </lineage>
</organism>
<name>A0AA35QT31_GEOBA</name>
<comment type="caution">
    <text evidence="2">The sequence shown here is derived from an EMBL/GenBank/DDBJ whole genome shotgun (WGS) entry which is preliminary data.</text>
</comment>
<dbReference type="AlphaFoldDB" id="A0AA35QT31"/>